<dbReference type="GO" id="GO:0005634">
    <property type="term" value="C:nucleus"/>
    <property type="evidence" value="ECO:0007669"/>
    <property type="project" value="TreeGrafter"/>
</dbReference>
<protein>
    <submittedName>
        <fullName evidence="6">Small heat shock protein</fullName>
    </submittedName>
</protein>
<dbReference type="CDD" id="cd06526">
    <property type="entry name" value="metazoan_ACD"/>
    <property type="match status" value="1"/>
</dbReference>
<evidence type="ECO:0000256" key="3">
    <source>
        <dbReference type="RuleBase" id="RU003616"/>
    </source>
</evidence>
<evidence type="ECO:0000259" key="5">
    <source>
        <dbReference type="PROSITE" id="PS01031"/>
    </source>
</evidence>
<feature type="compositionally biased region" description="Basic and acidic residues" evidence="4">
    <location>
        <begin position="134"/>
        <end position="144"/>
    </location>
</feature>
<dbReference type="Gene3D" id="2.60.40.790">
    <property type="match status" value="1"/>
</dbReference>
<feature type="domain" description="SHSP" evidence="5">
    <location>
        <begin position="39"/>
        <end position="148"/>
    </location>
</feature>
<feature type="region of interest" description="Disordered" evidence="4">
    <location>
        <begin position="130"/>
        <end position="168"/>
    </location>
</feature>
<dbReference type="SUPFAM" id="SSF49764">
    <property type="entry name" value="HSP20-like chaperones"/>
    <property type="match status" value="1"/>
</dbReference>
<reference evidence="6" key="1">
    <citation type="journal article" date="2010" name="BMC Genomics">
        <title>An insight into the sialome of Glossina morsitans morsitans.</title>
        <authorList>
            <person name="Alves-Silva J."/>
            <person name="Ribeiro J.M."/>
            <person name="Van Den Abbeele J."/>
            <person name="Attardo G."/>
            <person name="Hao Z."/>
            <person name="Haines L.R."/>
            <person name="Soares M.B."/>
            <person name="Berriman M."/>
            <person name="Aksoy S."/>
            <person name="Lehane M.J."/>
        </authorList>
    </citation>
    <scope>NUCLEOTIDE SEQUENCE</scope>
    <source>
        <tissue evidence="6">Salivary gland</tissue>
    </source>
</reference>
<dbReference type="PRINTS" id="PR00299">
    <property type="entry name" value="ACRYSTALLIN"/>
</dbReference>
<sequence length="168" mass="19091">MRTLPILWRMAEDLRRLAMPSSPLFDYPWTTSYRWVPAASQLTRLMDMDFDRIGKHGYQVSMNVSEFKPEQLTVKVIDNSVVVEGKSEENDNTNGYVSRHFIRRFSLPQGYVADNAISTLSSDGVLTVNVPKPPELEEKGREIPIQRTGSPSVKAQESEQAKTESEKN</sequence>
<dbReference type="EMBL" id="EZ422211">
    <property type="protein sequence ID" value="ADD18487.1"/>
    <property type="molecule type" value="mRNA"/>
</dbReference>
<feature type="compositionally biased region" description="Basic and acidic residues" evidence="4">
    <location>
        <begin position="156"/>
        <end position="168"/>
    </location>
</feature>
<dbReference type="GO" id="GO:0042026">
    <property type="term" value="P:protein refolding"/>
    <property type="evidence" value="ECO:0007669"/>
    <property type="project" value="TreeGrafter"/>
</dbReference>
<dbReference type="GO" id="GO:0005737">
    <property type="term" value="C:cytoplasm"/>
    <property type="evidence" value="ECO:0007669"/>
    <property type="project" value="TreeGrafter"/>
</dbReference>
<organism evidence="6">
    <name type="scientific">Glossina morsitans morsitans</name>
    <name type="common">Savannah tsetse fly</name>
    <dbReference type="NCBI Taxonomy" id="37546"/>
    <lineage>
        <taxon>Eukaryota</taxon>
        <taxon>Metazoa</taxon>
        <taxon>Ecdysozoa</taxon>
        <taxon>Arthropoda</taxon>
        <taxon>Hexapoda</taxon>
        <taxon>Insecta</taxon>
        <taxon>Pterygota</taxon>
        <taxon>Neoptera</taxon>
        <taxon>Endopterygota</taxon>
        <taxon>Diptera</taxon>
        <taxon>Brachycera</taxon>
        <taxon>Muscomorpha</taxon>
        <taxon>Hippoboscoidea</taxon>
        <taxon>Glossinidae</taxon>
        <taxon>Glossina</taxon>
    </lineage>
</organism>
<proteinExistence type="evidence at transcript level"/>
<dbReference type="GO" id="GO:0009408">
    <property type="term" value="P:response to heat"/>
    <property type="evidence" value="ECO:0007669"/>
    <property type="project" value="TreeGrafter"/>
</dbReference>
<evidence type="ECO:0000313" key="6">
    <source>
        <dbReference type="EMBL" id="ADD18487.1"/>
    </source>
</evidence>
<dbReference type="PROSITE" id="PS01031">
    <property type="entry name" value="SHSP"/>
    <property type="match status" value="1"/>
</dbReference>
<evidence type="ECO:0000256" key="2">
    <source>
        <dbReference type="PROSITE-ProRule" id="PRU00285"/>
    </source>
</evidence>
<dbReference type="GO" id="GO:0051082">
    <property type="term" value="F:unfolded protein binding"/>
    <property type="evidence" value="ECO:0007669"/>
    <property type="project" value="TreeGrafter"/>
</dbReference>
<dbReference type="AlphaFoldDB" id="D3TLA9"/>
<reference evidence="6" key="2">
    <citation type="submission" date="2010-01" db="EMBL/GenBank/DDBJ databases">
        <authorList>
            <consortium name="International Glossina Genome Initiative"/>
            <person name="da Silva J."/>
            <person name="Ribeiro J.M.C."/>
            <person name="Abbeele J.V."/>
            <person name="Attardo G."/>
            <person name="Hao Z."/>
            <person name="Haines L.R."/>
            <person name="Soares M.B."/>
            <person name="Berriman M."/>
            <person name="Aksoy S."/>
            <person name="Lehane M.J."/>
        </authorList>
    </citation>
    <scope>NUCLEOTIDE SEQUENCE</scope>
    <source>
        <tissue evidence="6">Salivary gland</tissue>
    </source>
</reference>
<accession>D3TLA9</accession>
<dbReference type="InterPro" id="IPR002068">
    <property type="entry name" value="A-crystallin/Hsp20_dom"/>
</dbReference>
<dbReference type="InterPro" id="IPR001436">
    <property type="entry name" value="Alpha-crystallin/sHSP_animal"/>
</dbReference>
<dbReference type="PANTHER" id="PTHR45640:SF13">
    <property type="entry name" value="HEAT SHOCK PROTEIN 22-RELATED"/>
    <property type="match status" value="1"/>
</dbReference>
<name>D3TLA9_GLOMM</name>
<dbReference type="InterPro" id="IPR008978">
    <property type="entry name" value="HSP20-like_chaperone"/>
</dbReference>
<keyword evidence="1 6" id="KW-0346">Stress response</keyword>
<comment type="similarity">
    <text evidence="2 3">Belongs to the small heat shock protein (HSP20) family.</text>
</comment>
<dbReference type="Pfam" id="PF00011">
    <property type="entry name" value="HSP20"/>
    <property type="match status" value="1"/>
</dbReference>
<dbReference type="PANTHER" id="PTHR45640">
    <property type="entry name" value="HEAT SHOCK PROTEIN HSP-12.2-RELATED"/>
    <property type="match status" value="1"/>
</dbReference>
<evidence type="ECO:0000256" key="4">
    <source>
        <dbReference type="SAM" id="MobiDB-lite"/>
    </source>
</evidence>
<evidence type="ECO:0000256" key="1">
    <source>
        <dbReference type="ARBA" id="ARBA00023016"/>
    </source>
</evidence>